<organism evidence="2 3">
    <name type="scientific">Fusarium oxysporum f. sp. conglutinans</name>
    <dbReference type="NCBI Taxonomy" id="100902"/>
    <lineage>
        <taxon>Eukaryota</taxon>
        <taxon>Fungi</taxon>
        <taxon>Dikarya</taxon>
        <taxon>Ascomycota</taxon>
        <taxon>Pezizomycotina</taxon>
        <taxon>Sordariomycetes</taxon>
        <taxon>Hypocreomycetidae</taxon>
        <taxon>Hypocreales</taxon>
        <taxon>Nectriaceae</taxon>
        <taxon>Fusarium</taxon>
        <taxon>Fusarium oxysporum species complex</taxon>
    </lineage>
</organism>
<feature type="compositionally biased region" description="Polar residues" evidence="1">
    <location>
        <begin position="381"/>
        <end position="398"/>
    </location>
</feature>
<gene>
    <name evidence="2" type="ORF">HZS61_007310</name>
</gene>
<comment type="caution">
    <text evidence="2">The sequence shown here is derived from an EMBL/GenBank/DDBJ whole genome shotgun (WGS) entry which is preliminary data.</text>
</comment>
<feature type="region of interest" description="Disordered" evidence="1">
    <location>
        <begin position="202"/>
        <end position="241"/>
    </location>
</feature>
<dbReference type="Proteomes" id="UP000593570">
    <property type="component" value="Unassembled WGS sequence"/>
</dbReference>
<evidence type="ECO:0000256" key="1">
    <source>
        <dbReference type="SAM" id="MobiDB-lite"/>
    </source>
</evidence>
<feature type="compositionally biased region" description="Polar residues" evidence="1">
    <location>
        <begin position="466"/>
        <end position="486"/>
    </location>
</feature>
<evidence type="ECO:0000313" key="3">
    <source>
        <dbReference type="Proteomes" id="UP000593570"/>
    </source>
</evidence>
<feature type="compositionally biased region" description="Polar residues" evidence="1">
    <location>
        <begin position="512"/>
        <end position="528"/>
    </location>
</feature>
<feature type="region of interest" description="Disordered" evidence="1">
    <location>
        <begin position="1"/>
        <end position="126"/>
    </location>
</feature>
<accession>A0A8H6G869</accession>
<evidence type="ECO:0000313" key="2">
    <source>
        <dbReference type="EMBL" id="KAF6513052.1"/>
    </source>
</evidence>
<dbReference type="EMBL" id="JACDXP010000018">
    <property type="protein sequence ID" value="KAF6513052.1"/>
    <property type="molecule type" value="Genomic_DNA"/>
</dbReference>
<protein>
    <submittedName>
        <fullName evidence="2">Uncharacterized protein</fullName>
    </submittedName>
</protein>
<feature type="compositionally biased region" description="Basic and acidic residues" evidence="1">
    <location>
        <begin position="90"/>
        <end position="100"/>
    </location>
</feature>
<dbReference type="AlphaFoldDB" id="A0A8H6G869"/>
<sequence>MEAEQHQLHSSPSKGESHAEPAAKAIAESKKGKGLEPPRITRTPSPNVATSSSSRFPFFSRKKHANGTQAEKNEKEKKTLRKGPIVGTGHESHGRIDAAEGRSGGVSSMTRNSPDDQTTRVPNSSNSSFAEDWINLIAGGAIIKNRNASSEDFRRVSSQSLATEESRFGISLSLIAFQDQPQNISWSLPMLRIPYLALGAHRPSKSNDSEGPTMKSTLTFRKSTHRLRSSPGDPLKLPQPINTSGYASSPMTSFDTSVMSDASHFELRPRSLSRGRDLLESGPFSASVEPVEKKPLDFYAMKNSSDQEDSEPMDVQNVLRFAEVYGKSPSVVGTPELPQDTPEMRSPTYSPVWLVKPAQPPSRESTDTKIKPQLPVLQQTLMSKKSTLQLPSTSTTAGRRSRLPQVGRIPKVVRHRTEHVSPMSFSRPLRASMQLASESLEVYDPESIAKGPSTSRPSTPVPDLTTDGSTAGSTNNLSSRDSNPPASSRVEREFLAFSPCKDSEETTDTSSASCSGTLAFSGSATVISQPDDRPDEDEV</sequence>
<name>A0A8H6G869_FUSOX</name>
<reference evidence="2 3" key="1">
    <citation type="journal article" date="2020" name="bioRxiv">
        <title>A chromosome-scale genome assembly for the Fusarium oxysporum strain Fo5176 to establish a model Arabidopsis-fungal pathosystem.</title>
        <authorList>
            <person name="Fokkens L."/>
            <person name="Guo L."/>
            <person name="Dora S."/>
            <person name="Wang B."/>
            <person name="Ye K."/>
            <person name="Sanchez-Rodriguez C."/>
            <person name="Croll D."/>
        </authorList>
    </citation>
    <scope>NUCLEOTIDE SEQUENCE [LARGE SCALE GENOMIC DNA]</scope>
    <source>
        <strain evidence="2 3">Fo5176</strain>
    </source>
</reference>
<feature type="compositionally biased region" description="Basic and acidic residues" evidence="1">
    <location>
        <begin position="15"/>
        <end position="36"/>
    </location>
</feature>
<feature type="region of interest" description="Disordered" evidence="1">
    <location>
        <begin position="381"/>
        <end position="539"/>
    </location>
</feature>
<proteinExistence type="predicted"/>